<dbReference type="InterPro" id="IPR003849">
    <property type="entry name" value="Preprotein_translocase_YajC"/>
</dbReference>
<name>A0A4R3J7C9_9PROT</name>
<dbReference type="PANTHER" id="PTHR33909">
    <property type="entry name" value="SEC TRANSLOCON ACCESSORY COMPLEX SUBUNIT YAJC"/>
    <property type="match status" value="1"/>
</dbReference>
<evidence type="ECO:0000256" key="10">
    <source>
        <dbReference type="ARBA" id="ARBA00022989"/>
    </source>
</evidence>
<comment type="caution">
    <text evidence="15">The sequence shown here is derived from an EMBL/GenBank/DDBJ whole genome shotgun (WGS) entry which is preliminary data.</text>
</comment>
<reference evidence="15 16" key="1">
    <citation type="submission" date="2019-03" db="EMBL/GenBank/DDBJ databases">
        <title>Genomic Encyclopedia of Type Strains, Phase IV (KMG-IV): sequencing the most valuable type-strain genomes for metagenomic binning, comparative biology and taxonomic classification.</title>
        <authorList>
            <person name="Goeker M."/>
        </authorList>
    </citation>
    <scope>NUCLEOTIDE SEQUENCE [LARGE SCALE GENOMIC DNA]</scope>
    <source>
        <strain evidence="15 16">DSM 101688</strain>
    </source>
</reference>
<proteinExistence type="inferred from homology"/>
<evidence type="ECO:0000256" key="12">
    <source>
        <dbReference type="ARBA" id="ARBA00023136"/>
    </source>
</evidence>
<feature type="transmembrane region" description="Helical" evidence="14">
    <location>
        <begin position="20"/>
        <end position="39"/>
    </location>
</feature>
<dbReference type="GO" id="GO:0005886">
    <property type="term" value="C:plasma membrane"/>
    <property type="evidence" value="ECO:0007669"/>
    <property type="project" value="UniProtKB-SubCell"/>
</dbReference>
<comment type="similarity">
    <text evidence="3">Belongs to the YajC family.</text>
</comment>
<comment type="function">
    <text evidence="1">The SecYEG-SecDF-YajC-YidC holo-translocon (HTL) protein secretase/insertase is a supercomplex required for protein secretion, insertion of proteins into membranes, and assembly of membrane protein complexes. While the SecYEG complex is essential for assembly of a number of proteins and complexes, the SecDF-YajC-YidC subcomplex facilitates these functions.</text>
</comment>
<dbReference type="OrthoDB" id="9811406at2"/>
<dbReference type="PANTHER" id="PTHR33909:SF1">
    <property type="entry name" value="SEC TRANSLOCON ACCESSORY COMPLEX SUBUNIT YAJC"/>
    <property type="match status" value="1"/>
</dbReference>
<keyword evidence="11" id="KW-0811">Translocation</keyword>
<dbReference type="SMART" id="SM01323">
    <property type="entry name" value="YajC"/>
    <property type="match status" value="1"/>
</dbReference>
<comment type="subunit">
    <text evidence="4">Part of the SecDF-YidC-YajC translocase complex. The SecDF-YidC-YajC translocase forms a supercomplex with SecYEG, called the holo-translocon (HTL).</text>
</comment>
<gene>
    <name evidence="15" type="ORF">EDD55_108112</name>
</gene>
<accession>A0A4R3J7C9</accession>
<sequence>MLISSAFAQDAGGAASLAGGIQSFLPLILIFAVFYFLLIRPQQKKMKTHKAMLDALRRGDTVVTGGGIIGSVVKVIDENEVTVEIADGVRVRVQRQSISAVVSKPEPVSRSGAGSTTPANDTAKSAKGGLSGLKKLLSGKDDT</sequence>
<evidence type="ECO:0000256" key="6">
    <source>
        <dbReference type="ARBA" id="ARBA00022448"/>
    </source>
</evidence>
<dbReference type="PRINTS" id="PR01853">
    <property type="entry name" value="YAJCTRNLCASE"/>
</dbReference>
<dbReference type="GO" id="GO:0015031">
    <property type="term" value="P:protein transport"/>
    <property type="evidence" value="ECO:0007669"/>
    <property type="project" value="UniProtKB-KW"/>
</dbReference>
<evidence type="ECO:0000313" key="15">
    <source>
        <dbReference type="EMBL" id="TCS61312.1"/>
    </source>
</evidence>
<keyword evidence="6" id="KW-0813">Transport</keyword>
<keyword evidence="10 14" id="KW-1133">Transmembrane helix</keyword>
<evidence type="ECO:0000256" key="9">
    <source>
        <dbReference type="ARBA" id="ARBA00022927"/>
    </source>
</evidence>
<keyword evidence="16" id="KW-1185">Reference proteome</keyword>
<evidence type="ECO:0000256" key="14">
    <source>
        <dbReference type="SAM" id="Phobius"/>
    </source>
</evidence>
<protein>
    <recommendedName>
        <fullName evidence="5">Sec translocon accessory complex subunit YajC</fullName>
    </recommendedName>
</protein>
<feature type="region of interest" description="Disordered" evidence="13">
    <location>
        <begin position="102"/>
        <end position="143"/>
    </location>
</feature>
<feature type="compositionally biased region" description="Low complexity" evidence="13">
    <location>
        <begin position="123"/>
        <end position="136"/>
    </location>
</feature>
<keyword evidence="8 14" id="KW-0812">Transmembrane</keyword>
<evidence type="ECO:0000256" key="8">
    <source>
        <dbReference type="ARBA" id="ARBA00022692"/>
    </source>
</evidence>
<evidence type="ECO:0000256" key="3">
    <source>
        <dbReference type="ARBA" id="ARBA00006742"/>
    </source>
</evidence>
<feature type="compositionally biased region" description="Polar residues" evidence="13">
    <location>
        <begin position="112"/>
        <end position="122"/>
    </location>
</feature>
<dbReference type="AlphaFoldDB" id="A0A4R3J7C9"/>
<keyword evidence="9" id="KW-0653">Protein transport</keyword>
<evidence type="ECO:0000256" key="11">
    <source>
        <dbReference type="ARBA" id="ARBA00023010"/>
    </source>
</evidence>
<keyword evidence="7" id="KW-1003">Cell membrane</keyword>
<evidence type="ECO:0000256" key="7">
    <source>
        <dbReference type="ARBA" id="ARBA00022475"/>
    </source>
</evidence>
<evidence type="ECO:0000256" key="2">
    <source>
        <dbReference type="ARBA" id="ARBA00004162"/>
    </source>
</evidence>
<dbReference type="Pfam" id="PF02699">
    <property type="entry name" value="YajC"/>
    <property type="match status" value="1"/>
</dbReference>
<dbReference type="NCBIfam" id="TIGR00739">
    <property type="entry name" value="yajC"/>
    <property type="match status" value="1"/>
</dbReference>
<dbReference type="Proteomes" id="UP000295304">
    <property type="component" value="Unassembled WGS sequence"/>
</dbReference>
<evidence type="ECO:0000256" key="4">
    <source>
        <dbReference type="ARBA" id="ARBA00011718"/>
    </source>
</evidence>
<dbReference type="RefSeq" id="WP_132939607.1">
    <property type="nucleotide sequence ID" value="NZ_CP119676.1"/>
</dbReference>
<evidence type="ECO:0000256" key="1">
    <source>
        <dbReference type="ARBA" id="ARBA00002061"/>
    </source>
</evidence>
<evidence type="ECO:0000313" key="16">
    <source>
        <dbReference type="Proteomes" id="UP000295304"/>
    </source>
</evidence>
<dbReference type="EMBL" id="SLZW01000008">
    <property type="protein sequence ID" value="TCS61312.1"/>
    <property type="molecule type" value="Genomic_DNA"/>
</dbReference>
<evidence type="ECO:0000256" key="5">
    <source>
        <dbReference type="ARBA" id="ARBA00014962"/>
    </source>
</evidence>
<evidence type="ECO:0000256" key="13">
    <source>
        <dbReference type="SAM" id="MobiDB-lite"/>
    </source>
</evidence>
<keyword evidence="12 14" id="KW-0472">Membrane</keyword>
<comment type="subcellular location">
    <subcellularLocation>
        <location evidence="2">Cell membrane</location>
        <topology evidence="2">Single-pass membrane protein</topology>
    </subcellularLocation>
</comment>
<organism evidence="15 16">
    <name type="scientific">Varunaivibrio sulfuroxidans</name>
    <dbReference type="NCBI Taxonomy" id="1773489"/>
    <lineage>
        <taxon>Bacteria</taxon>
        <taxon>Pseudomonadati</taxon>
        <taxon>Pseudomonadota</taxon>
        <taxon>Alphaproteobacteria</taxon>
        <taxon>Rhodospirillales</taxon>
        <taxon>Magnetovibrionaceae</taxon>
        <taxon>Varunaivibrio</taxon>
    </lineage>
</organism>